<dbReference type="EMBL" id="LK033610">
    <property type="protein sequence ID" value="CDY57844.1"/>
    <property type="molecule type" value="Genomic_DNA"/>
</dbReference>
<dbReference type="InterPro" id="IPR053951">
    <property type="entry name" value="K_trans_N"/>
</dbReference>
<feature type="transmembrane region" description="Helical" evidence="10">
    <location>
        <begin position="222"/>
        <end position="244"/>
    </location>
</feature>
<feature type="transmembrane region" description="Helical" evidence="10">
    <location>
        <begin position="482"/>
        <end position="502"/>
    </location>
</feature>
<feature type="domain" description="K+ potassium transporter integral membrane" evidence="11">
    <location>
        <begin position="23"/>
        <end position="521"/>
    </location>
</feature>
<evidence type="ECO:0000256" key="10">
    <source>
        <dbReference type="RuleBase" id="RU321113"/>
    </source>
</evidence>
<reference evidence="13 14" key="1">
    <citation type="journal article" date="2014" name="Science">
        <title>Plant genetics. Early allopolyploid evolution in the post-Neolithic Brassica napus oilseed genome.</title>
        <authorList>
            <person name="Chalhoub B."/>
            <person name="Denoeud F."/>
            <person name="Liu S."/>
            <person name="Parkin I.A."/>
            <person name="Tang H."/>
            <person name="Wang X."/>
            <person name="Chiquet J."/>
            <person name="Belcram H."/>
            <person name="Tong C."/>
            <person name="Samans B."/>
            <person name="Correa M."/>
            <person name="Da Silva C."/>
            <person name="Just J."/>
            <person name="Falentin C."/>
            <person name="Koh C.S."/>
            <person name="Le Clainche I."/>
            <person name="Bernard M."/>
            <person name="Bento P."/>
            <person name="Noel B."/>
            <person name="Labadie K."/>
            <person name="Alberti A."/>
            <person name="Charles M."/>
            <person name="Arnaud D."/>
            <person name="Guo H."/>
            <person name="Daviaud C."/>
            <person name="Alamery S."/>
            <person name="Jabbari K."/>
            <person name="Zhao M."/>
            <person name="Edger P.P."/>
            <person name="Chelaifa H."/>
            <person name="Tack D."/>
            <person name="Lassalle G."/>
            <person name="Mestiri I."/>
            <person name="Schnel N."/>
            <person name="Le Paslier M.C."/>
            <person name="Fan G."/>
            <person name="Renault V."/>
            <person name="Bayer P.E."/>
            <person name="Golicz A.A."/>
            <person name="Manoli S."/>
            <person name="Lee T.H."/>
            <person name="Thi V.H."/>
            <person name="Chalabi S."/>
            <person name="Hu Q."/>
            <person name="Fan C."/>
            <person name="Tollenaere R."/>
            <person name="Lu Y."/>
            <person name="Battail C."/>
            <person name="Shen J."/>
            <person name="Sidebottom C.H."/>
            <person name="Wang X."/>
            <person name="Canaguier A."/>
            <person name="Chauveau A."/>
            <person name="Berard A."/>
            <person name="Deniot G."/>
            <person name="Guan M."/>
            <person name="Liu Z."/>
            <person name="Sun F."/>
            <person name="Lim Y.P."/>
            <person name="Lyons E."/>
            <person name="Town C.D."/>
            <person name="Bancroft I."/>
            <person name="Wang X."/>
            <person name="Meng J."/>
            <person name="Ma J."/>
            <person name="Pires J.C."/>
            <person name="King G.J."/>
            <person name="Brunel D."/>
            <person name="Delourme R."/>
            <person name="Renard M."/>
            <person name="Aury J.M."/>
            <person name="Adams K.L."/>
            <person name="Batley J."/>
            <person name="Snowdon R.J."/>
            <person name="Tost J."/>
            <person name="Edwards D."/>
            <person name="Zhou Y."/>
            <person name="Hua W."/>
            <person name="Sharpe A.G."/>
            <person name="Paterson A.H."/>
            <person name="Guan C."/>
            <person name="Wincker P."/>
        </authorList>
    </citation>
    <scope>NUCLEOTIDE SEQUENCE [LARGE SCALE GENOMIC DNA]</scope>
    <source>
        <strain evidence="14">cv. Darmor-bzh</strain>
    </source>
</reference>
<evidence type="ECO:0000313" key="13">
    <source>
        <dbReference type="EMBL" id="CDY57844.1"/>
    </source>
</evidence>
<gene>
    <name evidence="13" type="primary">BnaA07g38760D</name>
    <name evidence="13" type="ORF">GSBRNA2T00022750001</name>
</gene>
<evidence type="ECO:0000256" key="1">
    <source>
        <dbReference type="ARBA" id="ARBA00004651"/>
    </source>
</evidence>
<feature type="transmembrane region" description="Helical" evidence="10">
    <location>
        <begin position="344"/>
        <end position="371"/>
    </location>
</feature>
<evidence type="ECO:0000259" key="12">
    <source>
        <dbReference type="Pfam" id="PF22776"/>
    </source>
</evidence>
<proteinExistence type="inferred from homology"/>
<feature type="domain" description="K+ potassium transporter C-terminal" evidence="12">
    <location>
        <begin position="534"/>
        <end position="699"/>
    </location>
</feature>
<evidence type="ECO:0000256" key="8">
    <source>
        <dbReference type="ARBA" id="ARBA00023065"/>
    </source>
</evidence>
<organism evidence="13 14">
    <name type="scientific">Brassica napus</name>
    <name type="common">Rape</name>
    <dbReference type="NCBI Taxonomy" id="3708"/>
    <lineage>
        <taxon>Eukaryota</taxon>
        <taxon>Viridiplantae</taxon>
        <taxon>Streptophyta</taxon>
        <taxon>Embryophyta</taxon>
        <taxon>Tracheophyta</taxon>
        <taxon>Spermatophyta</taxon>
        <taxon>Magnoliopsida</taxon>
        <taxon>eudicotyledons</taxon>
        <taxon>Gunneridae</taxon>
        <taxon>Pentapetalae</taxon>
        <taxon>rosids</taxon>
        <taxon>malvids</taxon>
        <taxon>Brassicales</taxon>
        <taxon>Brassicaceae</taxon>
        <taxon>Brassiceae</taxon>
        <taxon>Brassica</taxon>
    </lineage>
</organism>
<keyword evidence="3" id="KW-0813">Transport</keyword>
<feature type="transmembrane region" description="Helical" evidence="10">
    <location>
        <begin position="301"/>
        <end position="324"/>
    </location>
</feature>
<feature type="transmembrane region" description="Helical" evidence="10">
    <location>
        <begin position="270"/>
        <end position="289"/>
    </location>
</feature>
<dbReference type="PANTHER" id="PTHR30540">
    <property type="entry name" value="OSMOTIC STRESS POTASSIUM TRANSPORTER"/>
    <property type="match status" value="1"/>
</dbReference>
<sequence length="700" mass="78228">MDIESRTYQNTVKKESWRTVLTLAYQSLGVVYGDLSISPLYVFKSTFAEDIEHSDSNDEIFGVLSFIFWTITLVPLFKYVFIVLRADDNGEGGTFALYSLLCRHARVNSLPSCQLADEQLTEYKTESPLEMGPRSGFAARLKSTLEKRRVLQKVLLVLALIGTCMVIGDGVLTPAISVFSAVSGVELSTAKEHHKYIEVPAACVILIGLFALQHYGTHRVGFLFAPVILLWLMCISAIGVYNIFHWNPHVYQALSPYYMYKFLKKTQSKGWMSLGGILLCITGSEAMFADLGHFSQLSIKIAFTSLVYPSLILAYMGQAAYLSQHHVIDTSYNIGFYVSVPEKLRWPVLVIAILAAVVGSQAIITGTFSIIKQCSALGCFPKVKIVHTSSKIHGQIYIPEINWLLMVLCLAVTIGFRDTKRLGNASGLAVITVMLVTTCLMSLVIVLCWHKNILFAIAFVVFFGTIESLYFTASLIKFLEGAWVPVALSLCFLAAMCTWHYGTLKRYEFDVQNKVSVNWLLSLGQTLGIKRVRGVGLIHTELVSGVPAIFSHFVTNLPAFHQVLVFLCVKSVPVPHVRPEERFLVGRVGPKQYRMYRCIVRYGYRDVHKDDIEFEGDLVCSIAEFKETREELMELTEAREGGVAYIMGNAYMRAKHGSGLVKRVAINVGYEFLRRNTRGPRTALTSPHASTLEVGMIYHV</sequence>
<evidence type="ECO:0000259" key="11">
    <source>
        <dbReference type="Pfam" id="PF02705"/>
    </source>
</evidence>
<keyword evidence="5 10" id="KW-0812">Transmembrane</keyword>
<comment type="similarity">
    <text evidence="2 10">Belongs to the HAK/KUP transporter (TC 2.A.72.3) family.</text>
</comment>
<keyword evidence="4 10" id="KW-0633">Potassium transport</keyword>
<feature type="transmembrane region" description="Helical" evidence="10">
    <location>
        <begin position="196"/>
        <end position="215"/>
    </location>
</feature>
<feature type="transmembrane region" description="Helical" evidence="10">
    <location>
        <begin position="60"/>
        <end position="81"/>
    </location>
</feature>
<dbReference type="Gramene" id="CDY57844">
    <property type="protein sequence ID" value="CDY57844"/>
    <property type="gene ID" value="GSBRNA2T00022750001"/>
</dbReference>
<feature type="transmembrane region" description="Helical" evidence="10">
    <location>
        <begin position="454"/>
        <end position="476"/>
    </location>
</feature>
<keyword evidence="14" id="KW-1185">Reference proteome</keyword>
<dbReference type="STRING" id="3708.A0A078J4W6"/>
<dbReference type="Proteomes" id="UP000028999">
    <property type="component" value="Unassembled WGS sequence"/>
</dbReference>
<protein>
    <recommendedName>
        <fullName evidence="10">Potassium transporter</fullName>
    </recommendedName>
</protein>
<dbReference type="PANTHER" id="PTHR30540:SF98">
    <property type="entry name" value="POTASSIUM TRANSPORTER 6"/>
    <property type="match status" value="1"/>
</dbReference>
<dbReference type="GO" id="GO:0016020">
    <property type="term" value="C:membrane"/>
    <property type="evidence" value="ECO:0000318"/>
    <property type="project" value="GO_Central"/>
</dbReference>
<evidence type="ECO:0000313" key="14">
    <source>
        <dbReference type="Proteomes" id="UP000028999"/>
    </source>
</evidence>
<dbReference type="OMA" id="FENDLMC"/>
<dbReference type="Pfam" id="PF22776">
    <property type="entry name" value="K_trans_C"/>
    <property type="match status" value="1"/>
</dbReference>
<feature type="transmembrane region" description="Helical" evidence="10">
    <location>
        <begin position="20"/>
        <end position="40"/>
    </location>
</feature>
<dbReference type="AlphaFoldDB" id="A0A078J4W6"/>
<evidence type="ECO:0000256" key="3">
    <source>
        <dbReference type="ARBA" id="ARBA00022448"/>
    </source>
</evidence>
<accession>A0A078J4W6</accession>
<dbReference type="GO" id="GO:0005886">
    <property type="term" value="C:plasma membrane"/>
    <property type="evidence" value="ECO:0007669"/>
    <property type="project" value="UniProtKB-SubCell"/>
</dbReference>
<dbReference type="InterPro" id="IPR053952">
    <property type="entry name" value="K_trans_C"/>
</dbReference>
<keyword evidence="9 10" id="KW-0472">Membrane</keyword>
<evidence type="ECO:0000256" key="6">
    <source>
        <dbReference type="ARBA" id="ARBA00022958"/>
    </source>
</evidence>
<keyword evidence="6 10" id="KW-0630">Potassium</keyword>
<dbReference type="NCBIfam" id="TIGR00794">
    <property type="entry name" value="kup"/>
    <property type="match status" value="1"/>
</dbReference>
<dbReference type="PaxDb" id="3708-A0A078J4W6"/>
<keyword evidence="8 10" id="KW-0406">Ion transport</keyword>
<evidence type="ECO:0000256" key="4">
    <source>
        <dbReference type="ARBA" id="ARBA00022538"/>
    </source>
</evidence>
<feature type="transmembrane region" description="Helical" evidence="10">
    <location>
        <begin position="428"/>
        <end position="447"/>
    </location>
</feature>
<comment type="function">
    <text evidence="10">Potassium transporter.</text>
</comment>
<name>A0A078J4W6_BRANA</name>
<comment type="subcellular location">
    <subcellularLocation>
        <location evidence="1">Cell membrane</location>
        <topology evidence="1">Multi-pass membrane protein</topology>
    </subcellularLocation>
    <subcellularLocation>
        <location evidence="10">Membrane</location>
        <topology evidence="10">Multi-pass membrane protein</topology>
    </subcellularLocation>
</comment>
<dbReference type="InterPro" id="IPR003855">
    <property type="entry name" value="K+_transporter"/>
</dbReference>
<dbReference type="GO" id="GO:0006813">
    <property type="term" value="P:potassium ion transport"/>
    <property type="evidence" value="ECO:0000318"/>
    <property type="project" value="GO_Central"/>
</dbReference>
<evidence type="ECO:0000256" key="5">
    <source>
        <dbReference type="ARBA" id="ARBA00022692"/>
    </source>
</evidence>
<dbReference type="Pfam" id="PF02705">
    <property type="entry name" value="K_trans"/>
    <property type="match status" value="1"/>
</dbReference>
<feature type="transmembrane region" description="Helical" evidence="10">
    <location>
        <begin position="392"/>
        <end position="416"/>
    </location>
</feature>
<evidence type="ECO:0000256" key="7">
    <source>
        <dbReference type="ARBA" id="ARBA00022989"/>
    </source>
</evidence>
<evidence type="ECO:0000256" key="9">
    <source>
        <dbReference type="ARBA" id="ARBA00023136"/>
    </source>
</evidence>
<evidence type="ECO:0000256" key="2">
    <source>
        <dbReference type="ARBA" id="ARBA00008440"/>
    </source>
</evidence>
<feature type="transmembrane region" description="Helical" evidence="10">
    <location>
        <begin position="154"/>
        <end position="176"/>
    </location>
</feature>
<keyword evidence="7 10" id="KW-1133">Transmembrane helix</keyword>
<dbReference type="GO" id="GO:0015079">
    <property type="term" value="F:potassium ion transmembrane transporter activity"/>
    <property type="evidence" value="ECO:0000318"/>
    <property type="project" value="GO_Central"/>
</dbReference>